<evidence type="ECO:0000313" key="1">
    <source>
        <dbReference type="EMBL" id="RIB29940.1"/>
    </source>
</evidence>
<reference evidence="1 2" key="1">
    <citation type="submission" date="2018-06" db="EMBL/GenBank/DDBJ databases">
        <title>Comparative genomics reveals the genomic features of Rhizophagus irregularis, R. cerebriforme, R. diaphanum and Gigaspora rosea, and their symbiotic lifestyle signature.</title>
        <authorList>
            <person name="Morin E."/>
            <person name="San Clemente H."/>
            <person name="Chen E.C.H."/>
            <person name="De La Providencia I."/>
            <person name="Hainaut M."/>
            <person name="Kuo A."/>
            <person name="Kohler A."/>
            <person name="Murat C."/>
            <person name="Tang N."/>
            <person name="Roy S."/>
            <person name="Loubradou J."/>
            <person name="Henrissat B."/>
            <person name="Grigoriev I.V."/>
            <person name="Corradi N."/>
            <person name="Roux C."/>
            <person name="Martin F.M."/>
        </authorList>
    </citation>
    <scope>NUCLEOTIDE SEQUENCE [LARGE SCALE GENOMIC DNA]</scope>
    <source>
        <strain evidence="1 2">DAOM 194757</strain>
    </source>
</reference>
<proteinExistence type="predicted"/>
<dbReference type="OrthoDB" id="5588846at2759"/>
<dbReference type="AlphaFoldDB" id="A0A397W5C8"/>
<gene>
    <name evidence="1" type="ORF">C2G38_2154172</name>
</gene>
<accession>A0A397W5C8</accession>
<dbReference type="Proteomes" id="UP000266673">
    <property type="component" value="Unassembled WGS sequence"/>
</dbReference>
<dbReference type="Gene3D" id="2.80.10.50">
    <property type="match status" value="1"/>
</dbReference>
<dbReference type="SUPFAM" id="SSF82109">
    <property type="entry name" value="MIR domain"/>
    <property type="match status" value="1"/>
</dbReference>
<keyword evidence="2" id="KW-1185">Reference proteome</keyword>
<evidence type="ECO:0000313" key="2">
    <source>
        <dbReference type="Proteomes" id="UP000266673"/>
    </source>
</evidence>
<comment type="caution">
    <text evidence="1">The sequence shown here is derived from an EMBL/GenBank/DDBJ whole genome shotgun (WGS) entry which is preliminary data.</text>
</comment>
<dbReference type="InterPro" id="IPR036300">
    <property type="entry name" value="MIR_dom_sf"/>
</dbReference>
<organism evidence="1 2">
    <name type="scientific">Gigaspora rosea</name>
    <dbReference type="NCBI Taxonomy" id="44941"/>
    <lineage>
        <taxon>Eukaryota</taxon>
        <taxon>Fungi</taxon>
        <taxon>Fungi incertae sedis</taxon>
        <taxon>Mucoromycota</taxon>
        <taxon>Glomeromycotina</taxon>
        <taxon>Glomeromycetes</taxon>
        <taxon>Diversisporales</taxon>
        <taxon>Gigasporaceae</taxon>
        <taxon>Gigaspora</taxon>
    </lineage>
</organism>
<dbReference type="EMBL" id="QKWP01000026">
    <property type="protein sequence ID" value="RIB29940.1"/>
    <property type="molecule type" value="Genomic_DNA"/>
</dbReference>
<protein>
    <submittedName>
        <fullName evidence="1">Uncharacterized protein</fullName>
    </submittedName>
</protein>
<sequence length="239" mass="27976">MNNGTGQKLHLHNSIEDISPITSQQEVSCQTLNDHNNNWTVQHYACDVSSDDKEPWNECHDIFLLHGTNMGLNGHNYMLNDEYQEVTCVGDRKAGSTKAYAYRCATDYESWTVMPEVFNEKFLQYMVAIKKMDNFQPEDLCQTLNDHNDNWTVQHYVCDVSSDDKEPWNECHDIFLLNYTNMGLNSHNYMLNNEYLETLNVHNDNWTVQHYICDISSDDKEPWNECHDIFLLHHPNMGL</sequence>
<name>A0A397W5C8_9GLOM</name>